<dbReference type="EMBL" id="JAGWCR010000004">
    <property type="protein sequence ID" value="MBS3648898.1"/>
    <property type="molecule type" value="Genomic_DNA"/>
</dbReference>
<sequence>MTQSTQNHDPQGNKSVRRVDEARRHFLGLSAALAARAAALGSLTAMVLPSSANAMGRWRGRGRGHNSGGTGSPGGGPGHSGGPACFLRGTSIMTSSGAVRVEDLEKGDLVVTVDGETLPVMWIGRRAYRRSGSSWPKEVMPIRVARGALAEQTPHSDLYLSPGHAVLIDGVLITVKELVNGTSIAPALHDMEEIEYFHVVLATHKVILAEGAPAETFRAWDRNYECFTNFVEYERLYPDRIGLRMRSHAHLAGSESGRTHLKALLSLAVYPFIQIRDPVGDARRKLALRAEELAG</sequence>
<keyword evidence="2" id="KW-1133">Transmembrane helix</keyword>
<keyword evidence="2" id="KW-0472">Membrane</keyword>
<dbReference type="PROSITE" id="PS50817">
    <property type="entry name" value="INTEIN_N_TER"/>
    <property type="match status" value="1"/>
</dbReference>
<reference evidence="4" key="1">
    <citation type="submission" date="2021-04" db="EMBL/GenBank/DDBJ databases">
        <title>Pseudaminobacter soli sp. nov., isolated from paddy soil contaminated by heavy metals.</title>
        <authorList>
            <person name="Zhang K."/>
        </authorList>
    </citation>
    <scope>NUCLEOTIDE SEQUENCE</scope>
    <source>
        <strain evidence="4">19-2017</strain>
    </source>
</reference>
<evidence type="ECO:0000256" key="1">
    <source>
        <dbReference type="SAM" id="MobiDB-lite"/>
    </source>
</evidence>
<evidence type="ECO:0000259" key="3">
    <source>
        <dbReference type="Pfam" id="PF13403"/>
    </source>
</evidence>
<keyword evidence="5" id="KW-1185">Reference proteome</keyword>
<dbReference type="Proteomes" id="UP000680348">
    <property type="component" value="Unassembled WGS sequence"/>
</dbReference>
<gene>
    <name evidence="4" type="ORF">KEU06_09790</name>
</gene>
<name>A0A942DX77_9HYPH</name>
<dbReference type="InterPro" id="IPR006311">
    <property type="entry name" value="TAT_signal"/>
</dbReference>
<evidence type="ECO:0000256" key="2">
    <source>
        <dbReference type="SAM" id="Phobius"/>
    </source>
</evidence>
<protein>
    <submittedName>
        <fullName evidence="4">Hint domain-containing protein</fullName>
    </submittedName>
</protein>
<dbReference type="InterPro" id="IPR028992">
    <property type="entry name" value="Hedgehog/Intein_dom"/>
</dbReference>
<proteinExistence type="predicted"/>
<dbReference type="Pfam" id="PF13403">
    <property type="entry name" value="Hint_2"/>
    <property type="match status" value="1"/>
</dbReference>
<dbReference type="RefSeq" id="WP_188254459.1">
    <property type="nucleotide sequence ID" value="NZ_JABVCF010000004.1"/>
</dbReference>
<dbReference type="InterPro" id="IPR036844">
    <property type="entry name" value="Hint_dom_sf"/>
</dbReference>
<keyword evidence="2" id="KW-0812">Transmembrane</keyword>
<comment type="caution">
    <text evidence="4">The sequence shown here is derived from an EMBL/GenBank/DDBJ whole genome shotgun (WGS) entry which is preliminary data.</text>
</comment>
<organism evidence="4 5">
    <name type="scientific">Pseudaminobacter soli</name>
    <name type="common">ex Zhang et al. 2022</name>
    <dbReference type="NCBI Taxonomy" id="2831468"/>
    <lineage>
        <taxon>Bacteria</taxon>
        <taxon>Pseudomonadati</taxon>
        <taxon>Pseudomonadota</taxon>
        <taxon>Alphaproteobacteria</taxon>
        <taxon>Hyphomicrobiales</taxon>
        <taxon>Phyllobacteriaceae</taxon>
        <taxon>Pseudaminobacter</taxon>
    </lineage>
</organism>
<dbReference type="Gene3D" id="2.170.16.10">
    <property type="entry name" value="Hedgehog/Intein (Hint) domain"/>
    <property type="match status" value="1"/>
</dbReference>
<evidence type="ECO:0000313" key="5">
    <source>
        <dbReference type="Proteomes" id="UP000680348"/>
    </source>
</evidence>
<feature type="region of interest" description="Disordered" evidence="1">
    <location>
        <begin position="57"/>
        <end position="85"/>
    </location>
</feature>
<dbReference type="SUPFAM" id="SSF51294">
    <property type="entry name" value="Hedgehog/intein (Hint) domain"/>
    <property type="match status" value="1"/>
</dbReference>
<dbReference type="GO" id="GO:0016539">
    <property type="term" value="P:intein-mediated protein splicing"/>
    <property type="evidence" value="ECO:0007669"/>
    <property type="project" value="InterPro"/>
</dbReference>
<dbReference type="InterPro" id="IPR006141">
    <property type="entry name" value="Intein_N"/>
</dbReference>
<accession>A0A942DX77</accession>
<feature type="transmembrane region" description="Helical" evidence="2">
    <location>
        <begin position="26"/>
        <end position="48"/>
    </location>
</feature>
<evidence type="ECO:0000313" key="4">
    <source>
        <dbReference type="EMBL" id="MBS3648898.1"/>
    </source>
</evidence>
<dbReference type="PROSITE" id="PS51318">
    <property type="entry name" value="TAT"/>
    <property type="match status" value="1"/>
</dbReference>
<feature type="compositionally biased region" description="Gly residues" evidence="1">
    <location>
        <begin position="65"/>
        <end position="81"/>
    </location>
</feature>
<feature type="domain" description="Hedgehog/Intein (Hint)" evidence="3">
    <location>
        <begin position="85"/>
        <end position="218"/>
    </location>
</feature>
<dbReference type="AlphaFoldDB" id="A0A942DX77"/>